<keyword evidence="2" id="KW-0862">Zinc</keyword>
<dbReference type="AlphaFoldDB" id="A0A1Z5IG30"/>
<dbReference type="InterPro" id="IPR052585">
    <property type="entry name" value="Lipid_raft_assoc_Zn_ADH"/>
</dbReference>
<evidence type="ECO:0000259" key="3">
    <source>
        <dbReference type="SMART" id="SM00829"/>
    </source>
</evidence>
<dbReference type="STRING" id="1302250.GCA_001313225_03169"/>
<evidence type="ECO:0000313" key="5">
    <source>
        <dbReference type="Proteomes" id="UP000198402"/>
    </source>
</evidence>
<comment type="similarity">
    <text evidence="1 2">Belongs to the zinc-containing alcohol dehydrogenase family. Quinone oxidoreductase subfamily.</text>
</comment>
<evidence type="ECO:0000313" key="4">
    <source>
        <dbReference type="EMBL" id="GAX00730.1"/>
    </source>
</evidence>
<evidence type="ECO:0000256" key="1">
    <source>
        <dbReference type="ARBA" id="ARBA00010371"/>
    </source>
</evidence>
<reference evidence="4 5" key="1">
    <citation type="submission" date="2015-11" db="EMBL/GenBank/DDBJ databases">
        <title>Draft genome sequences of new species of the genus Lactobacillus isolated from orchardgrass silage.</title>
        <authorList>
            <person name="Tohno M."/>
            <person name="Tanizawa Y."/>
            <person name="Arita M."/>
        </authorList>
    </citation>
    <scope>NUCLEOTIDE SEQUENCE [LARGE SCALE GENOMIC DNA]</scope>
    <source>
        <strain evidence="4 5">IWT126</strain>
    </source>
</reference>
<dbReference type="InterPro" id="IPR013149">
    <property type="entry name" value="ADH-like_C"/>
</dbReference>
<keyword evidence="2" id="KW-0560">Oxidoreductase</keyword>
<dbReference type="GO" id="GO:0008270">
    <property type="term" value="F:zinc ion binding"/>
    <property type="evidence" value="ECO:0007669"/>
    <property type="project" value="InterPro"/>
</dbReference>
<organism evidence="4 5">
    <name type="scientific">Secundilactobacillus silagei JCM 19001</name>
    <dbReference type="NCBI Taxonomy" id="1302250"/>
    <lineage>
        <taxon>Bacteria</taxon>
        <taxon>Bacillati</taxon>
        <taxon>Bacillota</taxon>
        <taxon>Bacilli</taxon>
        <taxon>Lactobacillales</taxon>
        <taxon>Lactobacillaceae</taxon>
        <taxon>Secundilactobacillus</taxon>
    </lineage>
</organism>
<comment type="caution">
    <text evidence="4">The sequence shown here is derived from an EMBL/GenBank/DDBJ whole genome shotgun (WGS) entry which is preliminary data.</text>
</comment>
<dbReference type="CDD" id="cd08252">
    <property type="entry name" value="AL_MDR"/>
    <property type="match status" value="1"/>
</dbReference>
<evidence type="ECO:0000256" key="2">
    <source>
        <dbReference type="RuleBase" id="RU364000"/>
    </source>
</evidence>
<dbReference type="InterPro" id="IPR014182">
    <property type="entry name" value="ADH_Zn_typ-1"/>
</dbReference>
<dbReference type="PANTHER" id="PTHR43482">
    <property type="entry name" value="PROTEIN AST1-RELATED"/>
    <property type="match status" value="1"/>
</dbReference>
<dbReference type="SUPFAM" id="SSF50129">
    <property type="entry name" value="GroES-like"/>
    <property type="match status" value="1"/>
</dbReference>
<dbReference type="EMBL" id="BCMG01000003">
    <property type="protein sequence ID" value="GAX00730.1"/>
    <property type="molecule type" value="Genomic_DNA"/>
</dbReference>
<proteinExistence type="inferred from homology"/>
<name>A0A1Z5IG30_9LACO</name>
<dbReference type="GO" id="GO:0016491">
    <property type="term" value="F:oxidoreductase activity"/>
    <property type="evidence" value="ECO:0007669"/>
    <property type="project" value="UniProtKB-KW"/>
</dbReference>
<dbReference type="Proteomes" id="UP000198402">
    <property type="component" value="Unassembled WGS sequence"/>
</dbReference>
<dbReference type="InterPro" id="IPR002364">
    <property type="entry name" value="Quin_OxRdtase/zeta-crystal_CS"/>
</dbReference>
<dbReference type="InterPro" id="IPR020843">
    <property type="entry name" value="ER"/>
</dbReference>
<feature type="domain" description="Enoyl reductase (ER)" evidence="3">
    <location>
        <begin position="19"/>
        <end position="342"/>
    </location>
</feature>
<protein>
    <recommendedName>
        <fullName evidence="2">Zinc-type alcohol dehydrogenase-like protein</fullName>
    </recommendedName>
</protein>
<dbReference type="Gene3D" id="3.90.180.10">
    <property type="entry name" value="Medium-chain alcohol dehydrogenases, catalytic domain"/>
    <property type="match status" value="1"/>
</dbReference>
<dbReference type="SMART" id="SM00829">
    <property type="entry name" value="PKS_ER"/>
    <property type="match status" value="1"/>
</dbReference>
<dbReference type="InterPro" id="IPR013154">
    <property type="entry name" value="ADH-like_N"/>
</dbReference>
<dbReference type="InterPro" id="IPR036291">
    <property type="entry name" value="NAD(P)-bd_dom_sf"/>
</dbReference>
<gene>
    <name evidence="4" type="primary">qor_2</name>
    <name evidence="4" type="ORF">IWT126_00745</name>
</gene>
<keyword evidence="5" id="KW-1185">Reference proteome</keyword>
<dbReference type="NCBIfam" id="TIGR02817">
    <property type="entry name" value="adh_fam_1"/>
    <property type="match status" value="1"/>
</dbReference>
<dbReference type="PANTHER" id="PTHR43482:SF1">
    <property type="entry name" value="PROTEIN AST1-RELATED"/>
    <property type="match status" value="1"/>
</dbReference>
<sequence length="348" mass="38422">METMRAIGFDRHLPITENRSLLDITVPVPTMKPHDLLVKVAAVSVNPADVWDRGASEELLDESKIIGWDAVGVVVDHGSDVTLFKTGERVFYAGSFIRQGSDAQYQVVDERIVGHAPTSLADDAAAAMPLTSLTAYEALFEQLQIPFDSDKPVAANHNKTILIINGAGGVGSVATQLAKLAGLKVIATASRPETTDWTKAHGTDCVVNHRLDLITEVRKLGIQYVDYILGLNDIDGHWDEMCELIKPGGRMASVTENHEPINLRKMSRKRGTFAWEWMFSKSYYQTADMVTQHEILDRVAQLIDTNELVSTKTKTLSPINAENLKKAHQMVEQGHMIGKVVLQGWPNN</sequence>
<dbReference type="InterPro" id="IPR011032">
    <property type="entry name" value="GroES-like_sf"/>
</dbReference>
<accession>A0A1Z5IG30</accession>
<dbReference type="PROSITE" id="PS01162">
    <property type="entry name" value="QOR_ZETA_CRYSTAL"/>
    <property type="match status" value="1"/>
</dbReference>
<dbReference type="Pfam" id="PF00107">
    <property type="entry name" value="ADH_zinc_N"/>
    <property type="match status" value="1"/>
</dbReference>
<dbReference type="Gene3D" id="3.40.50.720">
    <property type="entry name" value="NAD(P)-binding Rossmann-like Domain"/>
    <property type="match status" value="1"/>
</dbReference>
<keyword evidence="2" id="KW-0479">Metal-binding</keyword>
<dbReference type="Pfam" id="PF08240">
    <property type="entry name" value="ADH_N"/>
    <property type="match status" value="1"/>
</dbReference>
<dbReference type="SUPFAM" id="SSF51735">
    <property type="entry name" value="NAD(P)-binding Rossmann-fold domains"/>
    <property type="match status" value="1"/>
</dbReference>